<sequence>MGSAAVANPTLSCHRFVALSHGISGAECPSTSNPKRTFFQRTGLLALPHRATSRHHSLRKRSTCSAATASHGLLEPSTSIDLDGIVAEAPTLLALSSDLDWQRSVTELREEALSASSAGSEKVVALERLGALMDGWLHDNMFESIMQPSLLQGVQDPHEELGVRIRVEELRWHAALQAAEELANGVDRSFDWESEAAELRQRIVNQERAAFEQNLWNSWESSRQGMDKDAQHLHDEALKTQHTDSSYLTLFPDGSEDSNPVEHDKSLNKALEISGTWWTLGVLATAGLFGSQALDAIAADESVTAALTAATREAPGWVAPSVFAFPVVSYILFTLYRNEVNPYAKLTDWVLGLIASAIVANIVLIATIGVRLY</sequence>
<gene>
    <name evidence="2" type="ORF">KC19_2G147100</name>
</gene>
<dbReference type="InterPro" id="IPR022272">
    <property type="entry name" value="Lipocalin_CS"/>
</dbReference>
<comment type="caution">
    <text evidence="2">The sequence shown here is derived from an EMBL/GenBank/DDBJ whole genome shotgun (WGS) entry which is preliminary data.</text>
</comment>
<evidence type="ECO:0000313" key="3">
    <source>
        <dbReference type="Proteomes" id="UP000822688"/>
    </source>
</evidence>
<dbReference type="PROSITE" id="PS00213">
    <property type="entry name" value="LIPOCALIN"/>
    <property type="match status" value="1"/>
</dbReference>
<feature type="transmembrane region" description="Helical" evidence="1">
    <location>
        <begin position="348"/>
        <end position="370"/>
    </location>
</feature>
<proteinExistence type="predicted"/>
<protein>
    <submittedName>
        <fullName evidence="2">Uncharacterized protein</fullName>
    </submittedName>
</protein>
<keyword evidence="3" id="KW-1185">Reference proteome</keyword>
<accession>A0A8T0IVP1</accession>
<evidence type="ECO:0000313" key="2">
    <source>
        <dbReference type="EMBL" id="KAG0587192.1"/>
    </source>
</evidence>
<name>A0A8T0IVP1_CERPU</name>
<keyword evidence="1" id="KW-1133">Transmembrane helix</keyword>
<keyword evidence="1" id="KW-0812">Transmembrane</keyword>
<dbReference type="Proteomes" id="UP000822688">
    <property type="component" value="Chromosome 2"/>
</dbReference>
<dbReference type="EMBL" id="CM026422">
    <property type="protein sequence ID" value="KAG0587192.1"/>
    <property type="molecule type" value="Genomic_DNA"/>
</dbReference>
<evidence type="ECO:0000256" key="1">
    <source>
        <dbReference type="SAM" id="Phobius"/>
    </source>
</evidence>
<dbReference type="AlphaFoldDB" id="A0A8T0IVP1"/>
<reference evidence="2" key="1">
    <citation type="submission" date="2020-06" db="EMBL/GenBank/DDBJ databases">
        <title>WGS assembly of Ceratodon purpureus strain R40.</title>
        <authorList>
            <person name="Carey S.B."/>
            <person name="Jenkins J."/>
            <person name="Shu S."/>
            <person name="Lovell J.T."/>
            <person name="Sreedasyam A."/>
            <person name="Maumus F."/>
            <person name="Tiley G.P."/>
            <person name="Fernandez-Pozo N."/>
            <person name="Barry K."/>
            <person name="Chen C."/>
            <person name="Wang M."/>
            <person name="Lipzen A."/>
            <person name="Daum C."/>
            <person name="Saski C.A."/>
            <person name="Payton A.C."/>
            <person name="Mcbreen J.C."/>
            <person name="Conrad R.E."/>
            <person name="Kollar L.M."/>
            <person name="Olsson S."/>
            <person name="Huttunen S."/>
            <person name="Landis J.B."/>
            <person name="Wickett N.J."/>
            <person name="Johnson M.G."/>
            <person name="Rensing S.A."/>
            <person name="Grimwood J."/>
            <person name="Schmutz J."/>
            <person name="Mcdaniel S.F."/>
        </authorList>
    </citation>
    <scope>NUCLEOTIDE SEQUENCE</scope>
    <source>
        <strain evidence="2">R40</strain>
    </source>
</reference>
<organism evidence="2 3">
    <name type="scientific">Ceratodon purpureus</name>
    <name type="common">Fire moss</name>
    <name type="synonym">Dicranum purpureum</name>
    <dbReference type="NCBI Taxonomy" id="3225"/>
    <lineage>
        <taxon>Eukaryota</taxon>
        <taxon>Viridiplantae</taxon>
        <taxon>Streptophyta</taxon>
        <taxon>Embryophyta</taxon>
        <taxon>Bryophyta</taxon>
        <taxon>Bryophytina</taxon>
        <taxon>Bryopsida</taxon>
        <taxon>Dicranidae</taxon>
        <taxon>Pseudoditrichales</taxon>
        <taxon>Ditrichaceae</taxon>
        <taxon>Ceratodon</taxon>
    </lineage>
</organism>
<feature type="transmembrane region" description="Helical" evidence="1">
    <location>
        <begin position="317"/>
        <end position="336"/>
    </location>
</feature>
<keyword evidence="1" id="KW-0472">Membrane</keyword>